<dbReference type="OrthoDB" id="18487at2759"/>
<proteinExistence type="predicted"/>
<feature type="region of interest" description="Disordered" evidence="1">
    <location>
        <begin position="1"/>
        <end position="25"/>
    </location>
</feature>
<evidence type="ECO:0000313" key="2">
    <source>
        <dbReference type="EMBL" id="OBZ75139.1"/>
    </source>
</evidence>
<dbReference type="EMBL" id="LUGG01000004">
    <property type="protein sequence ID" value="OBZ75139.1"/>
    <property type="molecule type" value="Genomic_DNA"/>
</dbReference>
<protein>
    <submittedName>
        <fullName evidence="2">Uncharacterized protein</fullName>
    </submittedName>
</protein>
<name>A0A1C7MFB8_GRIFR</name>
<reference evidence="2 3" key="1">
    <citation type="submission" date="2016-03" db="EMBL/GenBank/DDBJ databases">
        <title>Whole genome sequencing of Grifola frondosa 9006-11.</title>
        <authorList>
            <person name="Min B."/>
            <person name="Park H."/>
            <person name="Kim J.-G."/>
            <person name="Cho H."/>
            <person name="Oh Y.-L."/>
            <person name="Kong W.-S."/>
            <person name="Choi I.-G."/>
        </authorList>
    </citation>
    <scope>NUCLEOTIDE SEQUENCE [LARGE SCALE GENOMIC DNA]</scope>
    <source>
        <strain evidence="2 3">9006-11</strain>
    </source>
</reference>
<gene>
    <name evidence="2" type="ORF">A0H81_04831</name>
</gene>
<feature type="compositionally biased region" description="Low complexity" evidence="1">
    <location>
        <begin position="1"/>
        <end position="18"/>
    </location>
</feature>
<sequence>MAAQGAPTTTQIGTQGPPLESPWEGKRTRCRSSSIIFCLHSLRTCFTSYCICVCYLLRHSPSLTGYNETSCGTVDVDAVRDGQRIAGPHTWRGRLLRFGERLFGHKRGQRWMLPAEGEDIGLEKLRAVEEARRERDMEKLIGAYEYSRTGSSRQPSPLPSLRDTQQRRSPAGV</sequence>
<feature type="region of interest" description="Disordered" evidence="1">
    <location>
        <begin position="143"/>
        <end position="173"/>
    </location>
</feature>
<dbReference type="Proteomes" id="UP000092993">
    <property type="component" value="Unassembled WGS sequence"/>
</dbReference>
<comment type="caution">
    <text evidence="2">The sequence shown here is derived from an EMBL/GenBank/DDBJ whole genome shotgun (WGS) entry which is preliminary data.</text>
</comment>
<evidence type="ECO:0000256" key="1">
    <source>
        <dbReference type="SAM" id="MobiDB-lite"/>
    </source>
</evidence>
<feature type="compositionally biased region" description="Low complexity" evidence="1">
    <location>
        <begin position="151"/>
        <end position="162"/>
    </location>
</feature>
<evidence type="ECO:0000313" key="3">
    <source>
        <dbReference type="Proteomes" id="UP000092993"/>
    </source>
</evidence>
<organism evidence="2 3">
    <name type="scientific">Grifola frondosa</name>
    <name type="common">Maitake</name>
    <name type="synonym">Polyporus frondosus</name>
    <dbReference type="NCBI Taxonomy" id="5627"/>
    <lineage>
        <taxon>Eukaryota</taxon>
        <taxon>Fungi</taxon>
        <taxon>Dikarya</taxon>
        <taxon>Basidiomycota</taxon>
        <taxon>Agaricomycotina</taxon>
        <taxon>Agaricomycetes</taxon>
        <taxon>Polyporales</taxon>
        <taxon>Grifolaceae</taxon>
        <taxon>Grifola</taxon>
    </lineage>
</organism>
<accession>A0A1C7MFB8</accession>
<dbReference type="AlphaFoldDB" id="A0A1C7MFB8"/>
<keyword evidence="3" id="KW-1185">Reference proteome</keyword>